<name>A0A3A1Y6Y8_9GAMM</name>
<organism evidence="7 8">
    <name type="scientific">Psittacicella hinzii</name>
    <dbReference type="NCBI Taxonomy" id="2028575"/>
    <lineage>
        <taxon>Bacteria</taxon>
        <taxon>Pseudomonadati</taxon>
        <taxon>Pseudomonadota</taxon>
        <taxon>Gammaproteobacteria</taxon>
        <taxon>Pasteurellales</taxon>
        <taxon>Psittacicellaceae</taxon>
        <taxon>Psittacicella</taxon>
    </lineage>
</organism>
<keyword evidence="2" id="KW-0819">tRNA processing</keyword>
<dbReference type="SUPFAM" id="SSF52402">
    <property type="entry name" value="Adenine nucleotide alpha hydrolases-like"/>
    <property type="match status" value="1"/>
</dbReference>
<evidence type="ECO:0000256" key="3">
    <source>
        <dbReference type="ARBA" id="ARBA00022741"/>
    </source>
</evidence>
<accession>A0A3A1Y6Y8</accession>
<keyword evidence="1" id="KW-0436">Ligase</keyword>
<dbReference type="Gene3D" id="3.40.50.620">
    <property type="entry name" value="HUPs"/>
    <property type="match status" value="1"/>
</dbReference>
<reference evidence="7 8" key="1">
    <citation type="submission" date="2017-08" db="EMBL/GenBank/DDBJ databases">
        <title>Reclassification of Bisgaard taxon 37 and 44.</title>
        <authorList>
            <person name="Christensen H."/>
        </authorList>
    </citation>
    <scope>NUCLEOTIDE SEQUENCE [LARGE SCALE GENOMIC DNA]</scope>
    <source>
        <strain evidence="7 8">B96_3</strain>
    </source>
</reference>
<feature type="coiled-coil region" evidence="5">
    <location>
        <begin position="170"/>
        <end position="197"/>
    </location>
</feature>
<evidence type="ECO:0000256" key="1">
    <source>
        <dbReference type="ARBA" id="ARBA00022598"/>
    </source>
</evidence>
<feature type="compositionally biased region" description="Basic and acidic residues" evidence="6">
    <location>
        <begin position="964"/>
        <end position="980"/>
    </location>
</feature>
<dbReference type="InterPro" id="IPR014729">
    <property type="entry name" value="Rossmann-like_a/b/a_fold"/>
</dbReference>
<dbReference type="EMBL" id="NRHC01000039">
    <property type="protein sequence ID" value="RIY33039.1"/>
    <property type="molecule type" value="Genomic_DNA"/>
</dbReference>
<keyword evidence="4" id="KW-0067">ATP-binding</keyword>
<dbReference type="PANTHER" id="PTHR43033:SF1">
    <property type="entry name" value="TRNA(ILE)-LYSIDINE SYNTHASE-RELATED"/>
    <property type="match status" value="1"/>
</dbReference>
<evidence type="ECO:0000256" key="2">
    <source>
        <dbReference type="ARBA" id="ARBA00022694"/>
    </source>
</evidence>
<evidence type="ECO:0000256" key="6">
    <source>
        <dbReference type="SAM" id="MobiDB-lite"/>
    </source>
</evidence>
<evidence type="ECO:0000256" key="5">
    <source>
        <dbReference type="SAM" id="Coils"/>
    </source>
</evidence>
<evidence type="ECO:0000313" key="8">
    <source>
        <dbReference type="Proteomes" id="UP000265691"/>
    </source>
</evidence>
<dbReference type="PANTHER" id="PTHR43033">
    <property type="entry name" value="TRNA(ILE)-LYSIDINE SYNTHASE-RELATED"/>
    <property type="match status" value="1"/>
</dbReference>
<dbReference type="AlphaFoldDB" id="A0A3A1Y6Y8"/>
<sequence length="1049" mass="118415">MLVNVISCSYQASPVCVNTTKLIFLIMGFKSYYFQQPELVSTWKQADFALQDEFMPRLIELQQLIAPIESAEQKNLALVRLSQSLLSKLAGVELDASAQVAQDKLTSLLAKPLLQGQLFRQGEQLAIVAYASWLLLMQEEDSCLKQNFERYKELLLAWQAVTFKVKRASASNKEQQISQAQAEQLQLALELKQVQNQVFASWVKGLSLLQVESRKGQKVDKGHEANKGQEANRTFLVKVQELANHLGVELQSEELGNYLSWLQAILTVKEQITQQESYLAFEQQADVAIGSMTSAVNGSVDGGSMTGSVAGSTAGSNGFLPIDLAISGGKDSLALYWTVLYACDFVCLTSQALALLVKEQSPVLNSVTYLDSYQAYQPQGSTKVKEHFYQTVEFWQELFAGEYVAQALPNTKAKGREIGISHVDHGLQQIAQNWASFTQEYTNLTQQALRQFKQVFAYLKELDSFYDYYSKSLKGFSGACSFHEYSPLGGIGFNTSELNWVWRVSPPSLISKLKMKLAHLTNTENYARNLRYGVQFARLASQGQKRALLFVAHQEQDKLETFASSILRLYPQEQLNESLISRFLQEVEAGKTLPIMRNLQAFTYEEASNLVDQQASEQADKQAYKQVDKQTDIQAKQVNQTNQASNACTIVKARPLLALERQQVEAILQLVGTLAVEDPMNQEKHYTRVAVRQALESNSSLEQAVKQAYQANQTFVKEKVWQESKLLKQTACLRLGFTDTFANIISKLKETQDKSLAEDKRVREYKSGEPNSSKISDSELNSELIISDSSSSELCNSELTELEALNLYPHLLKEQILAWDYQQHLALNLEATQGLNLINFWLWLQAKVQLNLSQYQQLVQLMQAPETKAPYFSWVVDKASKSFATIIRHQGYLLLINDAEVGRFINTSPASRASLFQEQTFALGYNLQLLASGEYLFSSQQRIIFPLKADKVRFDKVGFKDTGVEKGDEKRDEKRDEDYVGKPSRSRNLDLGDHLGNHLGALEAGFTLKFASSYLESSAKFNKLLRSRAVPWLWSQFIYNYCIVRRKQD</sequence>
<keyword evidence="8" id="KW-1185">Reference proteome</keyword>
<dbReference type="Proteomes" id="UP000265691">
    <property type="component" value="Unassembled WGS sequence"/>
</dbReference>
<evidence type="ECO:0000256" key="4">
    <source>
        <dbReference type="ARBA" id="ARBA00022840"/>
    </source>
</evidence>
<keyword evidence="5" id="KW-0175">Coiled coil</keyword>
<keyword evidence="3" id="KW-0547">Nucleotide-binding</keyword>
<gene>
    <name evidence="7" type="ORF">CKF54_03660</name>
</gene>
<dbReference type="GO" id="GO:0016879">
    <property type="term" value="F:ligase activity, forming carbon-nitrogen bonds"/>
    <property type="evidence" value="ECO:0007669"/>
    <property type="project" value="InterPro"/>
</dbReference>
<protein>
    <submittedName>
        <fullName evidence="7">Uncharacterized protein</fullName>
    </submittedName>
</protein>
<dbReference type="InterPro" id="IPR012094">
    <property type="entry name" value="tRNA_Ile_lys_synt"/>
</dbReference>
<dbReference type="GO" id="GO:0008033">
    <property type="term" value="P:tRNA processing"/>
    <property type="evidence" value="ECO:0007669"/>
    <property type="project" value="UniProtKB-KW"/>
</dbReference>
<evidence type="ECO:0000313" key="7">
    <source>
        <dbReference type="EMBL" id="RIY33039.1"/>
    </source>
</evidence>
<comment type="caution">
    <text evidence="7">The sequence shown here is derived from an EMBL/GenBank/DDBJ whole genome shotgun (WGS) entry which is preliminary data.</text>
</comment>
<dbReference type="GO" id="GO:0005524">
    <property type="term" value="F:ATP binding"/>
    <property type="evidence" value="ECO:0007669"/>
    <property type="project" value="UniProtKB-KW"/>
</dbReference>
<feature type="region of interest" description="Disordered" evidence="6">
    <location>
        <begin position="964"/>
        <end position="985"/>
    </location>
</feature>
<proteinExistence type="predicted"/>